<feature type="transmembrane region" description="Helical" evidence="6">
    <location>
        <begin position="354"/>
        <end position="375"/>
    </location>
</feature>
<reference evidence="7 8" key="1">
    <citation type="journal article" date="2022" name="IScience">
        <title>An ultrasensitive nanofiber-based assay for enzymatic hydrolysis and deep-sea microbial degradation of cellulose.</title>
        <authorList>
            <person name="Tsudome M."/>
            <person name="Tachioka M."/>
            <person name="Miyazaki M."/>
            <person name="Uchimura K."/>
            <person name="Tsuda M."/>
            <person name="Takaki Y."/>
            <person name="Deguchi S."/>
        </authorList>
    </citation>
    <scope>NUCLEOTIDE SEQUENCE [LARGE SCALE GENOMIC DNA]</scope>
    <source>
        <strain evidence="7 8">GE09</strain>
    </source>
</reference>
<evidence type="ECO:0000256" key="4">
    <source>
        <dbReference type="ARBA" id="ARBA00022989"/>
    </source>
</evidence>
<keyword evidence="6" id="KW-0808">Transferase</keyword>
<dbReference type="RefSeq" id="WP_420828072.1">
    <property type="nucleotide sequence ID" value="NZ_AP023086.1"/>
</dbReference>
<organism evidence="7 8">
    <name type="scientific">Marinagarivorans cellulosilyticus</name>
    <dbReference type="NCBI Taxonomy" id="2721545"/>
    <lineage>
        <taxon>Bacteria</taxon>
        <taxon>Pseudomonadati</taxon>
        <taxon>Pseudomonadota</taxon>
        <taxon>Gammaproteobacteria</taxon>
        <taxon>Cellvibrionales</taxon>
        <taxon>Cellvibrionaceae</taxon>
        <taxon>Marinagarivorans</taxon>
    </lineage>
</organism>
<evidence type="ECO:0000256" key="2">
    <source>
        <dbReference type="ARBA" id="ARBA00022692"/>
    </source>
</evidence>
<dbReference type="Proteomes" id="UP001320119">
    <property type="component" value="Chromosome"/>
</dbReference>
<feature type="transmembrane region" description="Helical" evidence="6">
    <location>
        <begin position="93"/>
        <end position="112"/>
    </location>
</feature>
<dbReference type="GO" id="GO:0051301">
    <property type="term" value="P:cell division"/>
    <property type="evidence" value="ECO:0007669"/>
    <property type="project" value="InterPro"/>
</dbReference>
<dbReference type="KEGG" id="marq:MARGE09_P2807"/>
<feature type="transmembrane region" description="Helical" evidence="6">
    <location>
        <begin position="153"/>
        <end position="170"/>
    </location>
</feature>
<feature type="transmembrane region" description="Helical" evidence="6">
    <location>
        <begin position="288"/>
        <end position="309"/>
    </location>
</feature>
<evidence type="ECO:0000313" key="8">
    <source>
        <dbReference type="Proteomes" id="UP001320119"/>
    </source>
</evidence>
<dbReference type="AlphaFoldDB" id="A0AAN1WJ77"/>
<feature type="transmembrane region" description="Helical" evidence="6">
    <location>
        <begin position="176"/>
        <end position="193"/>
    </location>
</feature>
<feature type="transmembrane region" description="Helical" evidence="6">
    <location>
        <begin position="321"/>
        <end position="348"/>
    </location>
</feature>
<proteinExistence type="inferred from homology"/>
<comment type="subcellular location">
    <subcellularLocation>
        <location evidence="6">Cell inner membrane</location>
        <topology evidence="6">Multi-pass membrane protein</topology>
    </subcellularLocation>
    <subcellularLocation>
        <location evidence="1">Membrane</location>
        <topology evidence="1">Multi-pass membrane protein</topology>
    </subcellularLocation>
</comment>
<evidence type="ECO:0000256" key="1">
    <source>
        <dbReference type="ARBA" id="ARBA00004141"/>
    </source>
</evidence>
<keyword evidence="6" id="KW-0573">Peptidoglycan synthesis</keyword>
<dbReference type="InterPro" id="IPR001182">
    <property type="entry name" value="FtsW/RodA"/>
</dbReference>
<feature type="transmembrane region" description="Helical" evidence="6">
    <location>
        <begin position="200"/>
        <end position="218"/>
    </location>
</feature>
<comment type="catalytic activity">
    <reaction evidence="6">
        <text>[GlcNAc-(1-&gt;4)-Mur2Ac(oyl-L-Ala-gamma-D-Glu-L-Lys-D-Ala-D-Ala)](n)-di-trans,octa-cis-undecaprenyl diphosphate + beta-D-GlcNAc-(1-&gt;4)-Mur2Ac(oyl-L-Ala-gamma-D-Glu-L-Lys-D-Ala-D-Ala)-di-trans,octa-cis-undecaprenyl diphosphate = [GlcNAc-(1-&gt;4)-Mur2Ac(oyl-L-Ala-gamma-D-Glu-L-Lys-D-Ala-D-Ala)](n+1)-di-trans,octa-cis-undecaprenyl diphosphate + di-trans,octa-cis-undecaprenyl diphosphate + H(+)</text>
        <dbReference type="Rhea" id="RHEA:23708"/>
        <dbReference type="Rhea" id="RHEA-COMP:9602"/>
        <dbReference type="Rhea" id="RHEA-COMP:9603"/>
        <dbReference type="ChEBI" id="CHEBI:15378"/>
        <dbReference type="ChEBI" id="CHEBI:58405"/>
        <dbReference type="ChEBI" id="CHEBI:60033"/>
        <dbReference type="ChEBI" id="CHEBI:78435"/>
        <dbReference type="EC" id="2.4.99.28"/>
    </reaction>
</comment>
<keyword evidence="4 6" id="KW-1133">Transmembrane helix</keyword>
<dbReference type="PANTHER" id="PTHR30474">
    <property type="entry name" value="CELL CYCLE PROTEIN"/>
    <property type="match status" value="1"/>
</dbReference>
<dbReference type="GO" id="GO:0008955">
    <property type="term" value="F:peptidoglycan glycosyltransferase activity"/>
    <property type="evidence" value="ECO:0007669"/>
    <property type="project" value="UniProtKB-UniRule"/>
</dbReference>
<keyword evidence="6" id="KW-1003">Cell membrane</keyword>
<keyword evidence="2 6" id="KW-0812">Transmembrane</keyword>
<protein>
    <recommendedName>
        <fullName evidence="6">Peptidoglycan glycosyltransferase MrdB</fullName>
        <shortName evidence="6">PGT</shortName>
        <ecNumber evidence="6">2.4.99.28</ecNumber>
    </recommendedName>
    <alternativeName>
        <fullName evidence="6">Cell elongation protein RodA</fullName>
    </alternativeName>
    <alternativeName>
        <fullName evidence="6">Cell wall polymerase</fullName>
    </alternativeName>
    <alternativeName>
        <fullName evidence="6">Peptidoglycan polymerase</fullName>
        <shortName evidence="6">PG polymerase</shortName>
    </alternativeName>
</protein>
<sequence length="384" mass="41573">MKMHGGRDFVRHMPGSTAAFKKGEALWRIIHIDPWLLLLLMILTGAGLTILYSASGTSDFMIRRQVIFFSIAYIGMIGVAQIPVGFLERGGKWLYLVGIVLLVLVLLMGVGAKGAQRWLSLGFIRFQPSEILKLAMPLCIAAYLGRRAMPPKFKHIIGCLLLVLLPALLIIKQPDLGTSILVVASGLLALFLAGLQWRYILGSILLVGAASLPMWHFVMHDYQKQRVLTLLDPEADRLGSGWNIIQSKTAIGSGGVTGKGWMKGTQSQLDFLPESHTDFIIAVLAEEFGLKGVLLLLTLYGAIVIRGLVIALKAQTHFGRLLAGSITLTFFVYVFVNVGMVSGILPVVGVPLPLVSLGGTSLVTLMAGFGLLMAISTEPKKTQS</sequence>
<evidence type="ECO:0000256" key="5">
    <source>
        <dbReference type="ARBA" id="ARBA00023136"/>
    </source>
</evidence>
<accession>A0AAN1WJ77</accession>
<evidence type="ECO:0000313" key="7">
    <source>
        <dbReference type="EMBL" id="BCD98606.1"/>
    </source>
</evidence>
<feature type="transmembrane region" description="Helical" evidence="6">
    <location>
        <begin position="66"/>
        <end position="87"/>
    </location>
</feature>
<name>A0AAN1WJ77_9GAMM</name>
<evidence type="ECO:0000256" key="6">
    <source>
        <dbReference type="HAMAP-Rule" id="MF_02079"/>
    </source>
</evidence>
<dbReference type="Pfam" id="PF01098">
    <property type="entry name" value="FTSW_RODA_SPOVE"/>
    <property type="match status" value="1"/>
</dbReference>
<feature type="transmembrane region" description="Helical" evidence="6">
    <location>
        <begin position="35"/>
        <end position="54"/>
    </location>
</feature>
<comment type="pathway">
    <text evidence="6">Cell wall biogenesis; peptidoglycan biosynthesis.</text>
</comment>
<comment type="function">
    <text evidence="6">Peptidoglycan polymerase that is essential for cell wall elongation.</text>
</comment>
<dbReference type="EC" id="2.4.99.28" evidence="6"/>
<gene>
    <name evidence="6" type="primary">mrdB</name>
    <name evidence="6" type="synonym">rodA</name>
    <name evidence="7" type="ORF">MARGE09_P2807</name>
</gene>
<dbReference type="NCBIfam" id="TIGR02210">
    <property type="entry name" value="rodA_shape"/>
    <property type="match status" value="1"/>
</dbReference>
<dbReference type="GO" id="GO:0009252">
    <property type="term" value="P:peptidoglycan biosynthetic process"/>
    <property type="evidence" value="ECO:0007669"/>
    <property type="project" value="UniProtKB-UniRule"/>
</dbReference>
<dbReference type="HAMAP" id="MF_02079">
    <property type="entry name" value="PGT_RodA"/>
    <property type="match status" value="1"/>
</dbReference>
<keyword evidence="5 6" id="KW-0472">Membrane</keyword>
<evidence type="ECO:0000256" key="3">
    <source>
        <dbReference type="ARBA" id="ARBA00022960"/>
    </source>
</evidence>
<keyword evidence="8" id="KW-1185">Reference proteome</keyword>
<dbReference type="GO" id="GO:0015648">
    <property type="term" value="F:lipid-linked peptidoglycan transporter activity"/>
    <property type="evidence" value="ECO:0007669"/>
    <property type="project" value="TreeGrafter"/>
</dbReference>
<keyword evidence="6" id="KW-0997">Cell inner membrane</keyword>
<dbReference type="GO" id="GO:0008360">
    <property type="term" value="P:regulation of cell shape"/>
    <property type="evidence" value="ECO:0007669"/>
    <property type="project" value="UniProtKB-KW"/>
</dbReference>
<dbReference type="EMBL" id="AP023086">
    <property type="protein sequence ID" value="BCD98606.1"/>
    <property type="molecule type" value="Genomic_DNA"/>
</dbReference>
<dbReference type="InterPro" id="IPR011923">
    <property type="entry name" value="RodA/MrdB"/>
</dbReference>
<dbReference type="GO" id="GO:0032153">
    <property type="term" value="C:cell division site"/>
    <property type="evidence" value="ECO:0007669"/>
    <property type="project" value="TreeGrafter"/>
</dbReference>
<comment type="similarity">
    <text evidence="6">Belongs to the SEDS family. MrdB/RodA subfamily.</text>
</comment>
<keyword evidence="6" id="KW-0961">Cell wall biogenesis/degradation</keyword>
<dbReference type="PANTHER" id="PTHR30474:SF1">
    <property type="entry name" value="PEPTIDOGLYCAN GLYCOSYLTRANSFERASE MRDB"/>
    <property type="match status" value="1"/>
</dbReference>
<keyword evidence="3 6" id="KW-0133">Cell shape</keyword>
<dbReference type="GO" id="GO:0005886">
    <property type="term" value="C:plasma membrane"/>
    <property type="evidence" value="ECO:0007669"/>
    <property type="project" value="UniProtKB-SubCell"/>
</dbReference>
<dbReference type="GO" id="GO:0071555">
    <property type="term" value="P:cell wall organization"/>
    <property type="evidence" value="ECO:0007669"/>
    <property type="project" value="UniProtKB-KW"/>
</dbReference>
<keyword evidence="6" id="KW-0328">Glycosyltransferase</keyword>